<evidence type="ECO:0000256" key="2">
    <source>
        <dbReference type="SAM" id="Phobius"/>
    </source>
</evidence>
<proteinExistence type="predicted"/>
<dbReference type="AlphaFoldDB" id="U6KVJ3"/>
<evidence type="ECO:0000313" key="4">
    <source>
        <dbReference type="Proteomes" id="UP000030747"/>
    </source>
</evidence>
<dbReference type="VEuPathDB" id="ToxoDB:ETH2_1039400"/>
<protein>
    <submittedName>
        <fullName evidence="3">Uncharacterized protein</fullName>
    </submittedName>
</protein>
<accession>U6KVJ3</accession>
<dbReference type="RefSeq" id="XP_013230275.1">
    <property type="nucleotide sequence ID" value="XM_013374821.1"/>
</dbReference>
<sequence>MEVLKERQGRYECGLPLDPLFSPSEQLGGKPWSNAIKQMCSGSGLTRWQMHFHPEIAPAIAHEGVYFWLFYHFLAPEAADELNIQVERQYLFVPLANPVDFPGLHERLMKEQSRSKGITFTYTYKGSDLRKPLSCRISQLAQEHFLALLMMLSLLVVTGHFAQHFYLKHYIRKEVLKLIRLHSQQAADTAVSRGIPTESIYNLLCHRVARGGTIPRLLLRNRLTMDLVEDACQELLWNPETGVHSYRLHESNHWWAEDTTTSFPAESEEAIENKQSVWNSIGPTVGMAQNSEAANSPSLGAPIPHQWERENPHSRESGSNPLYSWRYGDSPPRGHLWKQDSLDSAADYFVTSNAGERMAIRTYENGASEGMKPEKGLDDYLGLMRELRELRRASHAISGELSRDRHLRSPNM</sequence>
<feature type="transmembrane region" description="Helical" evidence="2">
    <location>
        <begin position="145"/>
        <end position="167"/>
    </location>
</feature>
<keyword evidence="2" id="KW-0472">Membrane</keyword>
<dbReference type="OrthoDB" id="2503928at2759"/>
<dbReference type="VEuPathDB" id="ToxoDB:ETH_00017065"/>
<dbReference type="EMBL" id="HG674448">
    <property type="protein sequence ID" value="CDJ39520.1"/>
    <property type="molecule type" value="Genomic_DNA"/>
</dbReference>
<organism evidence="3 4">
    <name type="scientific">Eimeria tenella</name>
    <name type="common">Coccidian parasite</name>
    <dbReference type="NCBI Taxonomy" id="5802"/>
    <lineage>
        <taxon>Eukaryota</taxon>
        <taxon>Sar</taxon>
        <taxon>Alveolata</taxon>
        <taxon>Apicomplexa</taxon>
        <taxon>Conoidasida</taxon>
        <taxon>Coccidia</taxon>
        <taxon>Eucoccidiorida</taxon>
        <taxon>Eimeriorina</taxon>
        <taxon>Eimeriidae</taxon>
        <taxon>Eimeria</taxon>
    </lineage>
</organism>
<dbReference type="GeneID" id="25252564"/>
<feature type="region of interest" description="Disordered" evidence="1">
    <location>
        <begin position="281"/>
        <end position="320"/>
    </location>
</feature>
<feature type="compositionally biased region" description="Polar residues" evidence="1">
    <location>
        <begin position="281"/>
        <end position="298"/>
    </location>
</feature>
<name>U6KVJ3_EIMTE</name>
<dbReference type="Proteomes" id="UP000030747">
    <property type="component" value="Unassembled WGS sequence"/>
</dbReference>
<reference evidence="3" key="2">
    <citation type="submission" date="2013-10" db="EMBL/GenBank/DDBJ databases">
        <authorList>
            <person name="Aslett M."/>
        </authorList>
    </citation>
    <scope>NUCLEOTIDE SEQUENCE [LARGE SCALE GENOMIC DNA]</scope>
    <source>
        <strain evidence="3">Houghton</strain>
    </source>
</reference>
<keyword evidence="4" id="KW-1185">Reference proteome</keyword>
<reference evidence="3" key="1">
    <citation type="submission" date="2013-10" db="EMBL/GenBank/DDBJ databases">
        <title>Genomic analysis of the causative agents of coccidiosis in chickens.</title>
        <authorList>
            <person name="Reid A.J."/>
            <person name="Blake D."/>
            <person name="Billington K."/>
            <person name="Browne H."/>
            <person name="Dunn M."/>
            <person name="Hung S."/>
            <person name="Kawahara F."/>
            <person name="Miranda-Saavedra D."/>
            <person name="Mourier T."/>
            <person name="Nagra H."/>
            <person name="Otto T.D."/>
            <person name="Rawlings N."/>
            <person name="Sanchez A."/>
            <person name="Sanders M."/>
            <person name="Subramaniam C."/>
            <person name="Tay Y."/>
            <person name="Dear P."/>
            <person name="Doerig C."/>
            <person name="Gruber A."/>
            <person name="Parkinson J."/>
            <person name="Shirley M."/>
            <person name="Wan K.L."/>
            <person name="Berriman M."/>
            <person name="Tomley F."/>
            <person name="Pain A."/>
        </authorList>
    </citation>
    <scope>NUCLEOTIDE SEQUENCE [LARGE SCALE GENOMIC DNA]</scope>
    <source>
        <strain evidence="3">Houghton</strain>
    </source>
</reference>
<gene>
    <name evidence="3" type="ORF">ETH_00017065</name>
</gene>
<evidence type="ECO:0000256" key="1">
    <source>
        <dbReference type="SAM" id="MobiDB-lite"/>
    </source>
</evidence>
<keyword evidence="2" id="KW-1133">Transmembrane helix</keyword>
<evidence type="ECO:0000313" key="3">
    <source>
        <dbReference type="EMBL" id="CDJ39520.1"/>
    </source>
</evidence>
<keyword evidence="2" id="KW-0812">Transmembrane</keyword>
<feature type="compositionally biased region" description="Basic and acidic residues" evidence="1">
    <location>
        <begin position="306"/>
        <end position="316"/>
    </location>
</feature>